<feature type="domain" description="Response regulatory" evidence="11">
    <location>
        <begin position="903"/>
        <end position="1021"/>
    </location>
</feature>
<evidence type="ECO:0000313" key="13">
    <source>
        <dbReference type="Proteomes" id="UP000664844"/>
    </source>
</evidence>
<dbReference type="InterPro" id="IPR036097">
    <property type="entry name" value="HisK_dim/P_sf"/>
</dbReference>
<keyword evidence="4" id="KW-0418">Kinase</keyword>
<evidence type="ECO:0000256" key="3">
    <source>
        <dbReference type="ARBA" id="ARBA00022553"/>
    </source>
</evidence>
<dbReference type="CDD" id="cd17574">
    <property type="entry name" value="REC_OmpR"/>
    <property type="match status" value="1"/>
</dbReference>
<dbReference type="SMART" id="SM00388">
    <property type="entry name" value="HisKA"/>
    <property type="match status" value="2"/>
</dbReference>
<gene>
    <name evidence="12" type="ORF">J0895_20760</name>
</gene>
<dbReference type="InterPro" id="IPR001789">
    <property type="entry name" value="Sig_transdc_resp-reg_receiver"/>
</dbReference>
<dbReference type="SMART" id="SM00448">
    <property type="entry name" value="REC"/>
    <property type="match status" value="2"/>
</dbReference>
<dbReference type="Gene3D" id="3.40.50.2300">
    <property type="match status" value="2"/>
</dbReference>
<dbReference type="PROSITE" id="PS50110">
    <property type="entry name" value="RESPONSE_REGULATORY"/>
    <property type="match status" value="2"/>
</dbReference>
<evidence type="ECO:0000259" key="11">
    <source>
        <dbReference type="PROSITE" id="PS50110"/>
    </source>
</evidence>
<name>A0ABS3FWH2_9CYAN</name>
<feature type="transmembrane region" description="Helical" evidence="9">
    <location>
        <begin position="117"/>
        <end position="139"/>
    </location>
</feature>
<dbReference type="InterPro" id="IPR011006">
    <property type="entry name" value="CheY-like_superfamily"/>
</dbReference>
<dbReference type="InterPro" id="IPR003594">
    <property type="entry name" value="HATPase_dom"/>
</dbReference>
<feature type="transmembrane region" description="Helical" evidence="9">
    <location>
        <begin position="87"/>
        <end position="105"/>
    </location>
</feature>
<dbReference type="InterPro" id="IPR036890">
    <property type="entry name" value="HATPase_C_sf"/>
</dbReference>
<dbReference type="InterPro" id="IPR005467">
    <property type="entry name" value="His_kinase_dom"/>
</dbReference>
<reference evidence="12 13" key="1">
    <citation type="submission" date="2021-03" db="EMBL/GenBank/DDBJ databases">
        <title>Metabolic Capacity of the Antarctic Cyanobacterium Phormidium pseudopriestleyi that Sustains Oxygenic Photosynthesis in the Presence of Hydrogen Sulfide.</title>
        <authorList>
            <person name="Lumian J.E."/>
            <person name="Jungblut A.D."/>
            <person name="Dillon M.L."/>
            <person name="Hawes I."/>
            <person name="Doran P.T."/>
            <person name="Mackey T.J."/>
            <person name="Dick G.J."/>
            <person name="Grettenberger C.L."/>
            <person name="Sumner D.Y."/>
        </authorList>
    </citation>
    <scope>NUCLEOTIDE SEQUENCE [LARGE SCALE GENOMIC DNA]</scope>
    <source>
        <strain evidence="12 13">FRX01</strain>
    </source>
</reference>
<dbReference type="PRINTS" id="PR00344">
    <property type="entry name" value="BCTRLSENSOR"/>
</dbReference>
<dbReference type="CDD" id="cd00082">
    <property type="entry name" value="HisKA"/>
    <property type="match status" value="2"/>
</dbReference>
<dbReference type="EC" id="2.7.13.3" evidence="2"/>
<feature type="modified residue" description="4-aspartylphosphate" evidence="6">
    <location>
        <position position="952"/>
    </location>
</feature>
<feature type="coiled-coil region" evidence="7">
    <location>
        <begin position="178"/>
        <end position="208"/>
    </location>
</feature>
<feature type="domain" description="Histidine kinase" evidence="10">
    <location>
        <begin position="656"/>
        <end position="874"/>
    </location>
</feature>
<dbReference type="Proteomes" id="UP000664844">
    <property type="component" value="Unassembled WGS sequence"/>
</dbReference>
<evidence type="ECO:0000256" key="2">
    <source>
        <dbReference type="ARBA" id="ARBA00012438"/>
    </source>
</evidence>
<dbReference type="Pfam" id="PF02518">
    <property type="entry name" value="HATPase_c"/>
    <property type="match status" value="2"/>
</dbReference>
<keyword evidence="9" id="KW-0472">Membrane</keyword>
<evidence type="ECO:0000256" key="5">
    <source>
        <dbReference type="ARBA" id="ARBA00023012"/>
    </source>
</evidence>
<evidence type="ECO:0000256" key="6">
    <source>
        <dbReference type="PROSITE-ProRule" id="PRU00169"/>
    </source>
</evidence>
<feature type="domain" description="Response regulatory" evidence="11">
    <location>
        <begin position="480"/>
        <end position="595"/>
    </location>
</feature>
<keyword evidence="9" id="KW-1133">Transmembrane helix</keyword>
<feature type="domain" description="Histidine kinase" evidence="10">
    <location>
        <begin position="215"/>
        <end position="436"/>
    </location>
</feature>
<dbReference type="RefSeq" id="WP_207089903.1">
    <property type="nucleotide sequence ID" value="NZ_JAFLQW010000548.1"/>
</dbReference>
<comment type="caution">
    <text evidence="12">The sequence shown here is derived from an EMBL/GenBank/DDBJ whole genome shotgun (WGS) entry which is preliminary data.</text>
</comment>
<evidence type="ECO:0000256" key="4">
    <source>
        <dbReference type="ARBA" id="ARBA00022777"/>
    </source>
</evidence>
<sequence>MNQFNFNPATLSSQTEEQGFKNPPETNSNQDLKILLISGIFGLLTLLTLALWPDLLGNLLAKDGFIPHGHCYLWKPSLVWLHVTSDSLIGIAYVAISTSLTYFVYKARQNIPFHWMFLAFGAFIIACGMTHFLAVWTLWNPTYWLSGNVKLITAIASVTTAISLPPLIPKALKLLDSAQVSEERRLNLERANQELEALYGQMKQLNEVKSQFFANVSHELRTPLALILGPTQKLLADHPLLEEQHRDLLVIERNARMLLKQVNDLLDISKLEAGKMELAEVPLDLASLISQVAANFDALAIEREINLTVRTPESLVTQLDRQKIERVVLNLLSNAFKFTPQGGQIDCSLSLEVREGENNLVTIAIQDSGPGVPPERRETIFERFSQIEGGSTRRFGGTGLGLAIVKEFVELHQGSITVSDAPLGGAMFTVQLPVAVASETTETMAESSLWEDLAESAIAEPTSTVETTPPILRPNDSRPLVLIVEDNPEMNRFVCEILGRDYQIATASNGEQGLEQALTLHPDLILSDVMMPKIGGDRLVSLLRSNQDFADVSIIMLTAKDDDELRVQLLREGVQDYLMKPFSVEELRGRVGNAIAIKRVRDLLQQELASQSSDIEVLASELTFHKRELQAALILQQQQSEELMKANQIKDEFLSIVSHELRTPLNSILGWTQLLLTRKMNEPTKTKALETIERNAKQQVNLINDILDVSRIIRGKIRLQLRPVNLIPLVEAALDTMLPTAEAKGIQIDFNFDPAIALISGDSDRLQQVAWNLLSNAVKFTPAGGKISVAIAQTDSYITLQVQDTGIGINPDFLPYIFEGFRQADSSTTRAYGGLGLGLTIVRHLVELHGGKVQALSEGEGQGATLIVQFPILPKLPQEQTVETSCSREEGLSSQLWALDGLQVLVVDDDPDTGELMQAMLTDYGVRVRVVTSVSEAIALMDQFKFDILVSDIGMPGEDGYHLIQQIRHHEADSNSHIPAIALTAFASEEDHAQALLAGFQKHLSKPVEPAQLARVLAQLASTL</sequence>
<evidence type="ECO:0000313" key="12">
    <source>
        <dbReference type="EMBL" id="MBO0351464.1"/>
    </source>
</evidence>
<evidence type="ECO:0000256" key="7">
    <source>
        <dbReference type="SAM" id="Coils"/>
    </source>
</evidence>
<keyword evidence="13" id="KW-1185">Reference proteome</keyword>
<dbReference type="Pfam" id="PF25487">
    <property type="entry name" value="ETR1_N"/>
    <property type="match status" value="1"/>
</dbReference>
<dbReference type="InterPro" id="IPR004358">
    <property type="entry name" value="Sig_transdc_His_kin-like_C"/>
</dbReference>
<accession>A0ABS3FWH2</accession>
<protein>
    <recommendedName>
        <fullName evidence="2">histidine kinase</fullName>
        <ecNumber evidence="2">2.7.13.3</ecNumber>
    </recommendedName>
</protein>
<organism evidence="12 13">
    <name type="scientific">Phormidium pseudopriestleyi FRX01</name>
    <dbReference type="NCBI Taxonomy" id="1759528"/>
    <lineage>
        <taxon>Bacteria</taxon>
        <taxon>Bacillati</taxon>
        <taxon>Cyanobacteriota</taxon>
        <taxon>Cyanophyceae</taxon>
        <taxon>Oscillatoriophycideae</taxon>
        <taxon>Oscillatoriales</taxon>
        <taxon>Oscillatoriaceae</taxon>
        <taxon>Phormidium</taxon>
    </lineage>
</organism>
<dbReference type="PROSITE" id="PS50109">
    <property type="entry name" value="HIS_KIN"/>
    <property type="match status" value="2"/>
</dbReference>
<evidence type="ECO:0000256" key="9">
    <source>
        <dbReference type="SAM" id="Phobius"/>
    </source>
</evidence>
<evidence type="ECO:0000256" key="8">
    <source>
        <dbReference type="SAM" id="MobiDB-lite"/>
    </source>
</evidence>
<evidence type="ECO:0000259" key="10">
    <source>
        <dbReference type="PROSITE" id="PS50109"/>
    </source>
</evidence>
<dbReference type="SUPFAM" id="SSF52172">
    <property type="entry name" value="CheY-like"/>
    <property type="match status" value="2"/>
</dbReference>
<feature type="modified residue" description="4-aspartylphosphate" evidence="6">
    <location>
        <position position="528"/>
    </location>
</feature>
<dbReference type="PANTHER" id="PTHR43547">
    <property type="entry name" value="TWO-COMPONENT HISTIDINE KINASE"/>
    <property type="match status" value="1"/>
</dbReference>
<dbReference type="Gene3D" id="3.30.565.10">
    <property type="entry name" value="Histidine kinase-like ATPase, C-terminal domain"/>
    <property type="match status" value="2"/>
</dbReference>
<dbReference type="CDD" id="cd16922">
    <property type="entry name" value="HATPase_EvgS-ArcB-TorS-like"/>
    <property type="match status" value="1"/>
</dbReference>
<dbReference type="SMART" id="SM00387">
    <property type="entry name" value="HATPase_c"/>
    <property type="match status" value="2"/>
</dbReference>
<dbReference type="SUPFAM" id="SSF55874">
    <property type="entry name" value="ATPase domain of HSP90 chaperone/DNA topoisomerase II/histidine kinase"/>
    <property type="match status" value="2"/>
</dbReference>
<dbReference type="Gene3D" id="1.10.287.130">
    <property type="match status" value="2"/>
</dbReference>
<dbReference type="InterPro" id="IPR058544">
    <property type="entry name" value="ETR1_N"/>
</dbReference>
<dbReference type="PANTHER" id="PTHR43547:SF2">
    <property type="entry name" value="HYBRID SIGNAL TRANSDUCTION HISTIDINE KINASE C"/>
    <property type="match status" value="1"/>
</dbReference>
<feature type="transmembrane region" description="Helical" evidence="9">
    <location>
        <begin position="34"/>
        <end position="52"/>
    </location>
</feature>
<keyword evidence="7" id="KW-0175">Coiled coil</keyword>
<dbReference type="SUPFAM" id="SSF47384">
    <property type="entry name" value="Homodimeric domain of signal transducing histidine kinase"/>
    <property type="match status" value="2"/>
</dbReference>
<proteinExistence type="predicted"/>
<keyword evidence="9" id="KW-0812">Transmembrane</keyword>
<keyword evidence="3 6" id="KW-0597">Phosphoprotein</keyword>
<dbReference type="Pfam" id="PF00072">
    <property type="entry name" value="Response_reg"/>
    <property type="match status" value="2"/>
</dbReference>
<keyword evidence="4" id="KW-0808">Transferase</keyword>
<dbReference type="EMBL" id="JAFLQW010000548">
    <property type="protein sequence ID" value="MBO0351464.1"/>
    <property type="molecule type" value="Genomic_DNA"/>
</dbReference>
<feature type="region of interest" description="Disordered" evidence="8">
    <location>
        <begin position="1"/>
        <end position="26"/>
    </location>
</feature>
<comment type="catalytic activity">
    <reaction evidence="1">
        <text>ATP + protein L-histidine = ADP + protein N-phospho-L-histidine.</text>
        <dbReference type="EC" id="2.7.13.3"/>
    </reaction>
</comment>
<dbReference type="CDD" id="cd17580">
    <property type="entry name" value="REC_2_DhkD-like"/>
    <property type="match status" value="1"/>
</dbReference>
<keyword evidence="5" id="KW-0902">Two-component regulatory system</keyword>
<dbReference type="InterPro" id="IPR003661">
    <property type="entry name" value="HisK_dim/P_dom"/>
</dbReference>
<evidence type="ECO:0000256" key="1">
    <source>
        <dbReference type="ARBA" id="ARBA00000085"/>
    </source>
</evidence>
<dbReference type="Pfam" id="PF00512">
    <property type="entry name" value="HisKA"/>
    <property type="match status" value="2"/>
</dbReference>
<feature type="compositionally biased region" description="Polar residues" evidence="8">
    <location>
        <begin position="1"/>
        <end position="17"/>
    </location>
</feature>